<reference evidence="1" key="1">
    <citation type="journal article" date="2020" name="Fungal Divers.">
        <title>Resolving the Mortierellaceae phylogeny through synthesis of multi-gene phylogenetics and phylogenomics.</title>
        <authorList>
            <person name="Vandepol N."/>
            <person name="Liber J."/>
            <person name="Desiro A."/>
            <person name="Na H."/>
            <person name="Kennedy M."/>
            <person name="Barry K."/>
            <person name="Grigoriev I.V."/>
            <person name="Miller A.N."/>
            <person name="O'Donnell K."/>
            <person name="Stajich J.E."/>
            <person name="Bonito G."/>
        </authorList>
    </citation>
    <scope>NUCLEOTIDE SEQUENCE</scope>
    <source>
        <strain evidence="1">NRRL 2591</strain>
    </source>
</reference>
<name>A0A9P6K235_9FUNG</name>
<dbReference type="SUPFAM" id="SSF81383">
    <property type="entry name" value="F-box domain"/>
    <property type="match status" value="1"/>
</dbReference>
<dbReference type="InterPro" id="IPR036047">
    <property type="entry name" value="F-box-like_dom_sf"/>
</dbReference>
<dbReference type="Gene3D" id="3.80.10.10">
    <property type="entry name" value="Ribonuclease Inhibitor"/>
    <property type="match status" value="1"/>
</dbReference>
<evidence type="ECO:0000313" key="2">
    <source>
        <dbReference type="Proteomes" id="UP000723463"/>
    </source>
</evidence>
<accession>A0A9P6K235</accession>
<keyword evidence="2" id="KW-1185">Reference proteome</keyword>
<dbReference type="Proteomes" id="UP000723463">
    <property type="component" value="Unassembled WGS sequence"/>
</dbReference>
<evidence type="ECO:0000313" key="1">
    <source>
        <dbReference type="EMBL" id="KAF9542605.1"/>
    </source>
</evidence>
<gene>
    <name evidence="1" type="ORF">EC957_001812</name>
</gene>
<protein>
    <recommendedName>
        <fullName evidence="3">F-box domain-containing protein</fullName>
    </recommendedName>
</protein>
<sequence length="473" mass="53103">MEETTPSPSPTTKINPFHLPELMHRISRFVSLTDAIACAQVSKEWSETFIPVVWYEVNFSFQPRFADLSPDIISKHGQHIRVIMNAKTIHEVTAVANEAVTNLTSLRIEAAASVMHHIRTYEIVSRSIPSLESLRLSAASKSVNGEASLTHFVSASSLIPFSSPLLGVASCLTSLRIDRLYLTLEGLVSILIASPALNDLKLVCTVIVGSARQTIQHPGVETLAAGIECLFLGDPADPSLLSYFPSLTRLCTWQEHPQIPIPTAKIKEDVDRYCPLLTRYEVQGSRNLVHQLLAHVGRSVSALMYEFSRIPGETIMDILLHQATLKSLVIFSERSGASFEEDEVEEVSEAVEEFSQFFQLIPRGCSQLKHLDLHLLEMDMNEVELGEWACKGLVVLRIRIKGLDTKERILEAIALWRKGCWRRRQAEAGVLMTAEEGQNYQMDISIEARVARHLLKLENLWLVWLGCQTWRPF</sequence>
<proteinExistence type="predicted"/>
<dbReference type="AlphaFoldDB" id="A0A9P6K235"/>
<organism evidence="1 2">
    <name type="scientific">Mortierella hygrophila</name>
    <dbReference type="NCBI Taxonomy" id="979708"/>
    <lineage>
        <taxon>Eukaryota</taxon>
        <taxon>Fungi</taxon>
        <taxon>Fungi incertae sedis</taxon>
        <taxon>Mucoromycota</taxon>
        <taxon>Mortierellomycotina</taxon>
        <taxon>Mortierellomycetes</taxon>
        <taxon>Mortierellales</taxon>
        <taxon>Mortierellaceae</taxon>
        <taxon>Mortierella</taxon>
    </lineage>
</organism>
<dbReference type="InterPro" id="IPR032675">
    <property type="entry name" value="LRR_dom_sf"/>
</dbReference>
<dbReference type="EMBL" id="JAAAXW010000134">
    <property type="protein sequence ID" value="KAF9542605.1"/>
    <property type="molecule type" value="Genomic_DNA"/>
</dbReference>
<comment type="caution">
    <text evidence="1">The sequence shown here is derived from an EMBL/GenBank/DDBJ whole genome shotgun (WGS) entry which is preliminary data.</text>
</comment>
<evidence type="ECO:0008006" key="3">
    <source>
        <dbReference type="Google" id="ProtNLM"/>
    </source>
</evidence>